<accession>A0A1I0H037</accession>
<feature type="region of interest" description="Disordered" evidence="1">
    <location>
        <begin position="126"/>
        <end position="174"/>
    </location>
</feature>
<dbReference type="Gene3D" id="1.20.5.320">
    <property type="entry name" value="6-Phosphogluconate Dehydrogenase, domain 3"/>
    <property type="match status" value="2"/>
</dbReference>
<keyword evidence="4" id="KW-1185">Reference proteome</keyword>
<feature type="compositionally biased region" description="Low complexity" evidence="1">
    <location>
        <begin position="233"/>
        <end position="251"/>
    </location>
</feature>
<sequence length="328" mass="33307">MGVDQVARYSFLEGMYSNVLAIGGLLSCLLVSASAYGQSNPQQMVVTNVDYDTAAKTFFIYGRNFGAVSPVVTLAGELSLIVRQNQNTSIVAALPSFVSLPSGSYLLTVSVGSEVYQNDSFDITLGAVGPQGPKGESGPMGPQGEKGERGDSGPIGPQGEKGEKGEPGMAGSQGPVGLSVLAKTTHEAAGGNCATSGTKVEVGVDVNRNAILEISEVNSSLTRYVCNGAVGPAGDQGVPGPQGAQGPKGDQGVPGTPKSFTCKMVTGVSGKGSSAACESPWYLTGGGCNPGGNMYVTHASWITGNMYSCASHATTAMLQAQAICCLMQ</sequence>
<dbReference type="Pfam" id="PF23657">
    <property type="entry name" value="DUF7151"/>
    <property type="match status" value="1"/>
</dbReference>
<dbReference type="Pfam" id="PF01391">
    <property type="entry name" value="Collagen"/>
    <property type="match status" value="1"/>
</dbReference>
<protein>
    <submittedName>
        <fullName evidence="3">Collagen triple helix repeat-containing protein</fullName>
    </submittedName>
</protein>
<feature type="region of interest" description="Disordered" evidence="1">
    <location>
        <begin position="233"/>
        <end position="256"/>
    </location>
</feature>
<reference evidence="4" key="1">
    <citation type="submission" date="2016-10" db="EMBL/GenBank/DDBJ databases">
        <authorList>
            <person name="Varghese N."/>
            <person name="Submissions S."/>
        </authorList>
    </citation>
    <scope>NUCLEOTIDE SEQUENCE [LARGE SCALE GENOMIC DNA]</scope>
    <source>
        <strain evidence="4">DSM 16858</strain>
    </source>
</reference>
<evidence type="ECO:0000313" key="4">
    <source>
        <dbReference type="Proteomes" id="UP000199181"/>
    </source>
</evidence>
<keyword evidence="3" id="KW-0176">Collagen</keyword>
<organism evidence="3 4">
    <name type="scientific">Stigmatella erecta</name>
    <dbReference type="NCBI Taxonomy" id="83460"/>
    <lineage>
        <taxon>Bacteria</taxon>
        <taxon>Pseudomonadati</taxon>
        <taxon>Myxococcota</taxon>
        <taxon>Myxococcia</taxon>
        <taxon>Myxococcales</taxon>
        <taxon>Cystobacterineae</taxon>
        <taxon>Archangiaceae</taxon>
        <taxon>Stigmatella</taxon>
    </lineage>
</organism>
<dbReference type="EMBL" id="FOIJ01000004">
    <property type="protein sequence ID" value="SET77059.1"/>
    <property type="molecule type" value="Genomic_DNA"/>
</dbReference>
<name>A0A1I0H037_9BACT</name>
<dbReference type="AlphaFoldDB" id="A0A1I0H037"/>
<evidence type="ECO:0000313" key="3">
    <source>
        <dbReference type="EMBL" id="SET77059.1"/>
    </source>
</evidence>
<dbReference type="Proteomes" id="UP000199181">
    <property type="component" value="Unassembled WGS sequence"/>
</dbReference>
<gene>
    <name evidence="3" type="ORF">SAMN05443639_104256</name>
</gene>
<feature type="domain" description="DUF7151" evidence="2">
    <location>
        <begin position="181"/>
        <end position="226"/>
    </location>
</feature>
<dbReference type="PANTHER" id="PTHR24637">
    <property type="entry name" value="COLLAGEN"/>
    <property type="match status" value="1"/>
</dbReference>
<evidence type="ECO:0000256" key="1">
    <source>
        <dbReference type="SAM" id="MobiDB-lite"/>
    </source>
</evidence>
<dbReference type="InterPro" id="IPR008160">
    <property type="entry name" value="Collagen"/>
</dbReference>
<evidence type="ECO:0000259" key="2">
    <source>
        <dbReference type="Pfam" id="PF23657"/>
    </source>
</evidence>
<proteinExistence type="predicted"/>
<dbReference type="InterPro" id="IPR055575">
    <property type="entry name" value="DUF7151"/>
</dbReference>